<protein>
    <recommendedName>
        <fullName evidence="4">DYW domain-containing protein</fullName>
    </recommendedName>
</protein>
<dbReference type="PROSITE" id="PS51375">
    <property type="entry name" value="PPR"/>
    <property type="match status" value="3"/>
</dbReference>
<keyword evidence="2" id="KW-0677">Repeat</keyword>
<comment type="similarity">
    <text evidence="1">Belongs to the PPR family. PCMP-H subfamily.</text>
</comment>
<feature type="repeat" description="PPR" evidence="3">
    <location>
        <begin position="286"/>
        <end position="320"/>
    </location>
</feature>
<organism evidence="5 6">
    <name type="scientific">Nepenthes gracilis</name>
    <name type="common">Slender pitcher plant</name>
    <dbReference type="NCBI Taxonomy" id="150966"/>
    <lineage>
        <taxon>Eukaryota</taxon>
        <taxon>Viridiplantae</taxon>
        <taxon>Streptophyta</taxon>
        <taxon>Embryophyta</taxon>
        <taxon>Tracheophyta</taxon>
        <taxon>Spermatophyta</taxon>
        <taxon>Magnoliopsida</taxon>
        <taxon>eudicotyledons</taxon>
        <taxon>Gunneridae</taxon>
        <taxon>Pentapetalae</taxon>
        <taxon>Caryophyllales</taxon>
        <taxon>Nepenthaceae</taxon>
        <taxon>Nepenthes</taxon>
    </lineage>
</organism>
<evidence type="ECO:0000256" key="1">
    <source>
        <dbReference type="ARBA" id="ARBA00006643"/>
    </source>
</evidence>
<dbReference type="Gene3D" id="1.25.40.10">
    <property type="entry name" value="Tetratricopeptide repeat domain"/>
    <property type="match status" value="4"/>
</dbReference>
<dbReference type="GO" id="GO:0008270">
    <property type="term" value="F:zinc ion binding"/>
    <property type="evidence" value="ECO:0007669"/>
    <property type="project" value="InterPro"/>
</dbReference>
<dbReference type="Pfam" id="PF13041">
    <property type="entry name" value="PPR_2"/>
    <property type="match status" value="2"/>
</dbReference>
<evidence type="ECO:0000256" key="2">
    <source>
        <dbReference type="ARBA" id="ARBA00022737"/>
    </source>
</evidence>
<dbReference type="GO" id="GO:0009451">
    <property type="term" value="P:RNA modification"/>
    <property type="evidence" value="ECO:0007669"/>
    <property type="project" value="InterPro"/>
</dbReference>
<gene>
    <name evidence="5" type="ORF">Nepgr_006948</name>
</gene>
<dbReference type="FunFam" id="1.25.40.10:FF:000073">
    <property type="entry name" value="Pentatricopeptide repeat-containing protein chloroplastic"/>
    <property type="match status" value="1"/>
</dbReference>
<proteinExistence type="inferred from homology"/>
<dbReference type="Pfam" id="PF20431">
    <property type="entry name" value="E_motif"/>
    <property type="match status" value="1"/>
</dbReference>
<dbReference type="InterPro" id="IPR002885">
    <property type="entry name" value="PPR_rpt"/>
</dbReference>
<dbReference type="Pfam" id="PF20430">
    <property type="entry name" value="Eplus_motif"/>
    <property type="match status" value="1"/>
</dbReference>
<dbReference type="Proteomes" id="UP001279734">
    <property type="component" value="Unassembled WGS sequence"/>
</dbReference>
<dbReference type="Pfam" id="PF14432">
    <property type="entry name" value="DYW_deaminase"/>
    <property type="match status" value="1"/>
</dbReference>
<dbReference type="PANTHER" id="PTHR47926:SF436">
    <property type="entry name" value="PENTATRICOPEPTIDE REPEAT-CONTAINING PROTEIN ELI1, CHLOROPLASTIC-LIKE ISOFORM X2"/>
    <property type="match status" value="1"/>
</dbReference>
<dbReference type="FunFam" id="1.25.40.10:FF:000184">
    <property type="entry name" value="Pentatricopeptide repeat-containing protein, chloroplastic"/>
    <property type="match status" value="1"/>
</dbReference>
<feature type="repeat" description="PPR" evidence="3">
    <location>
        <begin position="152"/>
        <end position="186"/>
    </location>
</feature>
<comment type="caution">
    <text evidence="5">The sequence shown here is derived from an EMBL/GenBank/DDBJ whole genome shotgun (WGS) entry which is preliminary data.</text>
</comment>
<dbReference type="AlphaFoldDB" id="A0AAD3S616"/>
<reference evidence="5" key="1">
    <citation type="submission" date="2023-05" db="EMBL/GenBank/DDBJ databases">
        <title>Nepenthes gracilis genome sequencing.</title>
        <authorList>
            <person name="Fukushima K."/>
        </authorList>
    </citation>
    <scope>NUCLEOTIDE SEQUENCE</scope>
    <source>
        <strain evidence="5">SING2019-196</strain>
    </source>
</reference>
<dbReference type="EMBL" id="BSYO01000005">
    <property type="protein sequence ID" value="GMH05108.1"/>
    <property type="molecule type" value="Genomic_DNA"/>
</dbReference>
<dbReference type="Pfam" id="PF01535">
    <property type="entry name" value="PPR"/>
    <property type="match status" value="5"/>
</dbReference>
<accession>A0AAD3S616</accession>
<dbReference type="InterPro" id="IPR011990">
    <property type="entry name" value="TPR-like_helical_dom_sf"/>
</dbReference>
<evidence type="ECO:0000313" key="5">
    <source>
        <dbReference type="EMBL" id="GMH05108.1"/>
    </source>
</evidence>
<sequence length="631" mass="71069">MKWPAHQTIASLTGYFRSILRLLARRYALRDGERIHATILTTGLSGIVGSFIDNSLLQMYSKCGHFKNAQKLFDRIPHSHKDAVDWTTLIDCYTHHKLPTEALSLFKEMPVYGVKPDEVTMLFVFRACAQLDNAVAGDHAIGYVMKMGVPFTLKMCNSMIDMYVKCGLIGEAKRVFHDMSDRSVVTWTVMLDGVVKWEGLDCGRVVFDEMPLRNEVAWTIMTKGYVENGFTREAFSLLGEMVFISLFELNFATLCSILTGCAQSGDLMVGRWVHVYALKRMEEEMNAMVGTSLINMYAKCGRINMAFMVFQNMASRNVVTWNAMLSGLAMHGMGNLVLEMFTTMLREAKPDDITMTSVLAACSHSGLVDQGLHYFNNIERVYSITPQMEHYACVVDLLGRAGRLDEAEKLIRDMPIRPNEVILGSLMGSCSIHGKLQLAEKLLQDLVELNPYNIECHVLLSNLYDSVGKRSKANHLRHIPKKMGIRKVPGMSSIHVKGSVHRFSAGDKSHPRSQEIYSMLDEVIKKLRLAGYVPNMASQIFSSCNGQCNAEELEEKEQALFTHSEKLAVCFGLISTKAGIPLYIFKNLRICQDCHSAIKIISQIYGREIIIRDRSRFHSFKQGSCSCSGYW</sequence>
<dbReference type="SUPFAM" id="SSF48452">
    <property type="entry name" value="TPR-like"/>
    <property type="match status" value="1"/>
</dbReference>
<feature type="repeat" description="PPR" evidence="3">
    <location>
        <begin position="82"/>
        <end position="116"/>
    </location>
</feature>
<keyword evidence="6" id="KW-1185">Reference proteome</keyword>
<dbReference type="GO" id="GO:0003723">
    <property type="term" value="F:RNA binding"/>
    <property type="evidence" value="ECO:0007669"/>
    <property type="project" value="InterPro"/>
</dbReference>
<dbReference type="InterPro" id="IPR046848">
    <property type="entry name" value="E_motif"/>
</dbReference>
<dbReference type="InterPro" id="IPR046849">
    <property type="entry name" value="E2_motif"/>
</dbReference>
<evidence type="ECO:0000259" key="4">
    <source>
        <dbReference type="Pfam" id="PF14432"/>
    </source>
</evidence>
<evidence type="ECO:0000256" key="3">
    <source>
        <dbReference type="PROSITE-ProRule" id="PRU00708"/>
    </source>
</evidence>
<name>A0AAD3S616_NEPGR</name>
<dbReference type="InterPro" id="IPR046960">
    <property type="entry name" value="PPR_At4g14850-like_plant"/>
</dbReference>
<feature type="domain" description="DYW" evidence="4">
    <location>
        <begin position="553"/>
        <end position="631"/>
    </location>
</feature>
<dbReference type="NCBIfam" id="TIGR00756">
    <property type="entry name" value="PPR"/>
    <property type="match status" value="5"/>
</dbReference>
<dbReference type="PANTHER" id="PTHR47926">
    <property type="entry name" value="PENTATRICOPEPTIDE REPEAT-CONTAINING PROTEIN"/>
    <property type="match status" value="1"/>
</dbReference>
<dbReference type="InterPro" id="IPR032867">
    <property type="entry name" value="DYW_dom"/>
</dbReference>
<evidence type="ECO:0000313" key="6">
    <source>
        <dbReference type="Proteomes" id="UP001279734"/>
    </source>
</evidence>